<gene>
    <name evidence="1" type="ORF">B1202_15070</name>
</gene>
<accession>A0A1T1GR16</accession>
<evidence type="ECO:0000313" key="1">
    <source>
        <dbReference type="EMBL" id="OOV80049.1"/>
    </source>
</evidence>
<evidence type="ECO:0000313" key="2">
    <source>
        <dbReference type="Proteomes" id="UP000191160"/>
    </source>
</evidence>
<keyword evidence="2" id="KW-1185">Reference proteome</keyword>
<organism evidence="1 2">
    <name type="scientific">Acinetobacter amyesii</name>
    <dbReference type="NCBI Taxonomy" id="2942470"/>
    <lineage>
        <taxon>Bacteria</taxon>
        <taxon>Pseudomonadati</taxon>
        <taxon>Pseudomonadota</taxon>
        <taxon>Gammaproteobacteria</taxon>
        <taxon>Moraxellales</taxon>
        <taxon>Moraxellaceae</taxon>
        <taxon>Acinetobacter</taxon>
    </lineage>
</organism>
<dbReference type="AlphaFoldDB" id="A0A1T1GR16"/>
<dbReference type="EMBL" id="MVKX01000011">
    <property type="protein sequence ID" value="OOV80049.1"/>
    <property type="molecule type" value="Genomic_DNA"/>
</dbReference>
<dbReference type="Proteomes" id="UP000191160">
    <property type="component" value="Unassembled WGS sequence"/>
</dbReference>
<name>A0A1T1GR16_9GAMM</name>
<sequence>MKRYGKLKKMTQLDPKDSTFKIFNQLCFDLFHHYGAHCTSFEPSTLIHAKPMQQLPEQASFDIFSLDFGHWCAKLSYAGMYLKIDAGWEFQLEFKDQHGQIFQKSL</sequence>
<comment type="caution">
    <text evidence="1">The sequence shown here is derived from an EMBL/GenBank/DDBJ whole genome shotgun (WGS) entry which is preliminary data.</text>
</comment>
<proteinExistence type="predicted"/>
<protein>
    <submittedName>
        <fullName evidence="1">Uncharacterized protein</fullName>
    </submittedName>
</protein>
<reference evidence="1 2" key="1">
    <citation type="submission" date="2017-02" db="EMBL/GenBank/DDBJ databases">
        <title>Acinetobacter sp. ANC 4945, whole genome shotgun sequencing project.</title>
        <authorList>
            <person name="Radolfova-Krizova L."/>
            <person name="Al Atrouni A."/>
            <person name="Nemec A."/>
        </authorList>
    </citation>
    <scope>NUCLEOTIDE SEQUENCE [LARGE SCALE GENOMIC DNA]</scope>
    <source>
        <strain evidence="1 2">ANC 4945</strain>
    </source>
</reference>